<comment type="caution">
    <text evidence="2">The sequence shown here is derived from an EMBL/GenBank/DDBJ whole genome shotgun (WGS) entry which is preliminary data.</text>
</comment>
<sequence length="98" mass="10984">MGKTNPHPKSLPANALSPKIPKWGKIKNHPHFPIQQRPVPSALSKKHTLTRRILPPIRPIDPISPTHPHYELSTEHCELSTSPLSAARPRVDARFSMP</sequence>
<evidence type="ECO:0000313" key="3">
    <source>
        <dbReference type="Proteomes" id="UP000295662"/>
    </source>
</evidence>
<feature type="compositionally biased region" description="Low complexity" evidence="1">
    <location>
        <begin position="51"/>
        <end position="63"/>
    </location>
</feature>
<dbReference type="AlphaFoldDB" id="A0A4R7SQM0"/>
<evidence type="ECO:0000313" key="2">
    <source>
        <dbReference type="EMBL" id="TDU80716.1"/>
    </source>
</evidence>
<feature type="compositionally biased region" description="Basic and acidic residues" evidence="1">
    <location>
        <begin position="89"/>
        <end position="98"/>
    </location>
</feature>
<dbReference type="EMBL" id="SOCA01000001">
    <property type="protein sequence ID" value="TDU80716.1"/>
    <property type="molecule type" value="Genomic_DNA"/>
</dbReference>
<gene>
    <name evidence="2" type="ORF">EI77_00013</name>
</gene>
<reference evidence="2 3" key="1">
    <citation type="submission" date="2019-03" db="EMBL/GenBank/DDBJ databases">
        <title>Genomic Encyclopedia of Archaeal and Bacterial Type Strains, Phase II (KMG-II): from individual species to whole genera.</title>
        <authorList>
            <person name="Goeker M."/>
        </authorList>
    </citation>
    <scope>NUCLEOTIDE SEQUENCE [LARGE SCALE GENOMIC DNA]</scope>
    <source>
        <strain evidence="2 3">ATCC 25309</strain>
    </source>
</reference>
<accession>A0A4R7SQM0</accession>
<feature type="compositionally biased region" description="Basic and acidic residues" evidence="1">
    <location>
        <begin position="68"/>
        <end position="78"/>
    </location>
</feature>
<evidence type="ECO:0000256" key="1">
    <source>
        <dbReference type="SAM" id="MobiDB-lite"/>
    </source>
</evidence>
<keyword evidence="3" id="KW-1185">Reference proteome</keyword>
<protein>
    <submittedName>
        <fullName evidence="2">Uncharacterized protein</fullName>
    </submittedName>
</protein>
<organism evidence="2 3">
    <name type="scientific">Prosthecobacter fusiformis</name>
    <dbReference type="NCBI Taxonomy" id="48464"/>
    <lineage>
        <taxon>Bacteria</taxon>
        <taxon>Pseudomonadati</taxon>
        <taxon>Verrucomicrobiota</taxon>
        <taxon>Verrucomicrobiia</taxon>
        <taxon>Verrucomicrobiales</taxon>
        <taxon>Verrucomicrobiaceae</taxon>
        <taxon>Prosthecobacter</taxon>
    </lineage>
</organism>
<dbReference type="Proteomes" id="UP000295662">
    <property type="component" value="Unassembled WGS sequence"/>
</dbReference>
<name>A0A4R7SQM0_9BACT</name>
<proteinExistence type="predicted"/>
<feature type="region of interest" description="Disordered" evidence="1">
    <location>
        <begin position="1"/>
        <end position="98"/>
    </location>
</feature>